<accession>A0A9X1U0J0</accession>
<reference evidence="1" key="1">
    <citation type="submission" date="2021-09" db="EMBL/GenBank/DDBJ databases">
        <title>Genome of Aequorivita sp. strain F47161.</title>
        <authorList>
            <person name="Wang Y."/>
        </authorList>
    </citation>
    <scope>NUCLEOTIDE SEQUENCE</scope>
    <source>
        <strain evidence="1">F47161</strain>
    </source>
</reference>
<evidence type="ECO:0008006" key="3">
    <source>
        <dbReference type="Google" id="ProtNLM"/>
    </source>
</evidence>
<dbReference type="AlphaFoldDB" id="A0A9X1U0J0"/>
<keyword evidence="2" id="KW-1185">Reference proteome</keyword>
<organism evidence="1 2">
    <name type="scientific">Aequorivita vitellina</name>
    <dbReference type="NCBI Taxonomy" id="2874475"/>
    <lineage>
        <taxon>Bacteria</taxon>
        <taxon>Pseudomonadati</taxon>
        <taxon>Bacteroidota</taxon>
        <taxon>Flavobacteriia</taxon>
        <taxon>Flavobacteriales</taxon>
        <taxon>Flavobacteriaceae</taxon>
        <taxon>Aequorivita</taxon>
    </lineage>
</organism>
<gene>
    <name evidence="1" type="ORF">K8089_01740</name>
</gene>
<dbReference type="EMBL" id="JAIRBA010000002">
    <property type="protein sequence ID" value="MCG2417725.1"/>
    <property type="molecule type" value="Genomic_DNA"/>
</dbReference>
<dbReference type="RefSeq" id="WP_237601542.1">
    <property type="nucleotide sequence ID" value="NZ_JAIRBA010000002.1"/>
</dbReference>
<sequence length="198" mass="23043">MKFLFFTLLVFIFGCNQLHHKKEIKTVLEIEEPSPTIIAKPKIPEGALKADFLGNSDSLYAYIKNIDTTNEVTYIGFEEKKLPEIAIPESIGAELKILKLKNFQNDVLLVNAKLKDTNFNEYYLFVYNNSNWKQPVNRFAIHKSNMADSLIPITNNPKDSTQLVRYYSVFNMDRKSEKKFTWKLMQESIPITDKELEH</sequence>
<evidence type="ECO:0000313" key="1">
    <source>
        <dbReference type="EMBL" id="MCG2417725.1"/>
    </source>
</evidence>
<dbReference type="Proteomes" id="UP001139461">
    <property type="component" value="Unassembled WGS sequence"/>
</dbReference>
<proteinExistence type="predicted"/>
<dbReference type="PROSITE" id="PS51257">
    <property type="entry name" value="PROKAR_LIPOPROTEIN"/>
    <property type="match status" value="1"/>
</dbReference>
<name>A0A9X1U0J0_9FLAO</name>
<comment type="caution">
    <text evidence="1">The sequence shown here is derived from an EMBL/GenBank/DDBJ whole genome shotgun (WGS) entry which is preliminary data.</text>
</comment>
<protein>
    <recommendedName>
        <fullName evidence="3">Lipoprotein</fullName>
    </recommendedName>
</protein>
<evidence type="ECO:0000313" key="2">
    <source>
        <dbReference type="Proteomes" id="UP001139461"/>
    </source>
</evidence>